<dbReference type="GO" id="GO:0043139">
    <property type="term" value="F:5'-3' DNA helicase activity"/>
    <property type="evidence" value="ECO:0007669"/>
    <property type="project" value="UniProtKB-EC"/>
</dbReference>
<proteinExistence type="inferred from homology"/>
<evidence type="ECO:0000313" key="13">
    <source>
        <dbReference type="EMBL" id="QLJ20626.1"/>
    </source>
</evidence>
<dbReference type="PANTHER" id="PTHR30153">
    <property type="entry name" value="REPLICATIVE DNA HELICASE DNAB"/>
    <property type="match status" value="1"/>
</dbReference>
<comment type="similarity">
    <text evidence="1">Belongs to the helicase family. DnaB subfamily.</text>
</comment>
<gene>
    <name evidence="13" type="ORF">HZ283_07335</name>
</gene>
<dbReference type="InterPro" id="IPR016136">
    <property type="entry name" value="DNA_helicase_N/primase_C"/>
</dbReference>
<dbReference type="GO" id="GO:0016787">
    <property type="term" value="F:hydrolase activity"/>
    <property type="evidence" value="ECO:0007669"/>
    <property type="project" value="UniProtKB-KW"/>
</dbReference>
<evidence type="ECO:0000256" key="5">
    <source>
        <dbReference type="ARBA" id="ARBA00022801"/>
    </source>
</evidence>
<sequence>MHEKELEHAVISGLLAGGASQDAYEVLATLPEEAFSSRYFRNVYKEIKKQALASSLIDPFFIADALGEKGDLANLLELSKTPIWTANLKGYASKVYSYYRVREVIQLISKYQNDITTANNHEQAEEFIHQFATQIGQLTIGNQNLLPVHLNTLLEGYVDVLERRNKGEDVVGMIKSGIEALDDKIGGFNPTDLVFIGGRPGMGKTELALTMTEGMTRDGGGALFFSMEMSNQQITERLVAGSAQLPISTLRHRGRLDDEGWGRLSSALGHLMDRDIHIIDASNLTIEQICAISENHKRKYPNLKGIFVDYLGLIKKPKAERNDLAIAKISASLKGLAKRLHTPTIALSQLSRDVDKRPINQRRPVSADLRDSGSLEQDADLILFTYREAVYNPNSPAKNYAEIIIDKFRHGETGTVYQEFKNGHYLPTDQITASEVSKMQQQSQQNDKRRRYAEKAF</sequence>
<feature type="domain" description="SF4 helicase" evidence="12">
    <location>
        <begin position="167"/>
        <end position="434"/>
    </location>
</feature>
<dbReference type="InterPro" id="IPR007693">
    <property type="entry name" value="DNA_helicase_DnaB-like_N"/>
</dbReference>
<reference evidence="13" key="1">
    <citation type="submission" date="2020-07" db="EMBL/GenBank/DDBJ databases">
        <title>Hypervirulent multi-drug resistant Proteus mirabilis strain with mosaic plasmid.</title>
        <authorList>
            <person name="Shelenkov A."/>
            <person name="Mikhaylova Y.V."/>
            <person name="Yanushevich Y.G."/>
            <person name="Petrova L."/>
            <person name="Fomina V."/>
            <person name="Zamyatin M."/>
            <person name="Shagin D."/>
        </authorList>
    </citation>
    <scope>NUCLEOTIDE SEQUENCE</scope>
    <source>
        <strain evidence="13">CriePir89</strain>
    </source>
</reference>
<accession>A0A7D5W8R4</accession>
<evidence type="ECO:0000256" key="9">
    <source>
        <dbReference type="ARBA" id="ARBA00023235"/>
    </source>
</evidence>
<dbReference type="Gene3D" id="1.10.860.10">
    <property type="entry name" value="DNAb Helicase, Chain A"/>
    <property type="match status" value="1"/>
</dbReference>
<evidence type="ECO:0000256" key="3">
    <source>
        <dbReference type="ARBA" id="ARBA00022705"/>
    </source>
</evidence>
<evidence type="ECO:0000256" key="7">
    <source>
        <dbReference type="ARBA" id="ARBA00022840"/>
    </source>
</evidence>
<dbReference type="GO" id="GO:0003677">
    <property type="term" value="F:DNA binding"/>
    <property type="evidence" value="ECO:0007669"/>
    <property type="project" value="UniProtKB-KW"/>
</dbReference>
<dbReference type="InterPro" id="IPR007694">
    <property type="entry name" value="DNA_helicase_DnaB-like_C"/>
</dbReference>
<keyword evidence="6 13" id="KW-0347">Helicase</keyword>
<dbReference type="GO" id="GO:1990077">
    <property type="term" value="C:primosome complex"/>
    <property type="evidence" value="ECO:0007669"/>
    <property type="project" value="UniProtKB-KW"/>
</dbReference>
<dbReference type="InterPro" id="IPR036185">
    <property type="entry name" value="DNA_heli_DnaB-like_N_sf"/>
</dbReference>
<keyword evidence="7" id="KW-0067">ATP-binding</keyword>
<keyword evidence="5" id="KW-0378">Hydrolase</keyword>
<keyword evidence="4" id="KW-0547">Nucleotide-binding</keyword>
<name>A0A7D5W8R4_PROMI</name>
<dbReference type="CDD" id="cd00984">
    <property type="entry name" value="DnaB_C"/>
    <property type="match status" value="1"/>
</dbReference>
<dbReference type="GO" id="GO:0006269">
    <property type="term" value="P:DNA replication, synthesis of primer"/>
    <property type="evidence" value="ECO:0007669"/>
    <property type="project" value="UniProtKB-KW"/>
</dbReference>
<keyword evidence="9" id="KW-0413">Isomerase</keyword>
<dbReference type="SUPFAM" id="SSF48024">
    <property type="entry name" value="N-terminal domain of DnaB helicase"/>
    <property type="match status" value="1"/>
</dbReference>
<dbReference type="EC" id="5.6.2.3" evidence="10"/>
<dbReference type="GO" id="GO:0005829">
    <property type="term" value="C:cytosol"/>
    <property type="evidence" value="ECO:0007669"/>
    <property type="project" value="TreeGrafter"/>
</dbReference>
<keyword evidence="8" id="KW-0238">DNA-binding</keyword>
<evidence type="ECO:0000256" key="2">
    <source>
        <dbReference type="ARBA" id="ARBA00022515"/>
    </source>
</evidence>
<dbReference type="GO" id="GO:0005524">
    <property type="term" value="F:ATP binding"/>
    <property type="evidence" value="ECO:0007669"/>
    <property type="project" value="UniProtKB-KW"/>
</dbReference>
<keyword evidence="3" id="KW-0235">DNA replication</keyword>
<dbReference type="PANTHER" id="PTHR30153:SF2">
    <property type="entry name" value="REPLICATIVE DNA HELICASE"/>
    <property type="match status" value="1"/>
</dbReference>
<dbReference type="PROSITE" id="PS51199">
    <property type="entry name" value="SF4_HELICASE"/>
    <property type="match status" value="1"/>
</dbReference>
<organism evidence="13">
    <name type="scientific">Proteus mirabilis</name>
    <dbReference type="NCBI Taxonomy" id="584"/>
    <lineage>
        <taxon>Bacteria</taxon>
        <taxon>Pseudomonadati</taxon>
        <taxon>Pseudomonadota</taxon>
        <taxon>Gammaproteobacteria</taxon>
        <taxon>Enterobacterales</taxon>
        <taxon>Morganellaceae</taxon>
        <taxon>Proteus</taxon>
    </lineage>
</organism>
<evidence type="ECO:0000256" key="6">
    <source>
        <dbReference type="ARBA" id="ARBA00022806"/>
    </source>
</evidence>
<dbReference type="SUPFAM" id="SSF52540">
    <property type="entry name" value="P-loop containing nucleoside triphosphate hydrolases"/>
    <property type="match status" value="1"/>
</dbReference>
<evidence type="ECO:0000256" key="1">
    <source>
        <dbReference type="ARBA" id="ARBA00008428"/>
    </source>
</evidence>
<evidence type="ECO:0000256" key="8">
    <source>
        <dbReference type="ARBA" id="ARBA00023125"/>
    </source>
</evidence>
<evidence type="ECO:0000256" key="10">
    <source>
        <dbReference type="ARBA" id="ARBA00044969"/>
    </source>
</evidence>
<evidence type="ECO:0000256" key="11">
    <source>
        <dbReference type="ARBA" id="ARBA00048954"/>
    </source>
</evidence>
<dbReference type="Gene3D" id="3.40.50.300">
    <property type="entry name" value="P-loop containing nucleotide triphosphate hydrolases"/>
    <property type="match status" value="1"/>
</dbReference>
<dbReference type="Pfam" id="PF00772">
    <property type="entry name" value="DnaB"/>
    <property type="match status" value="1"/>
</dbReference>
<dbReference type="EMBL" id="CP059056">
    <property type="protein sequence ID" value="QLJ20626.1"/>
    <property type="molecule type" value="Genomic_DNA"/>
</dbReference>
<evidence type="ECO:0000259" key="12">
    <source>
        <dbReference type="PROSITE" id="PS51199"/>
    </source>
</evidence>
<keyword evidence="2" id="KW-0639">Primosome</keyword>
<protein>
    <recommendedName>
        <fullName evidence="10">DNA 5'-3' helicase</fullName>
        <ecNumber evidence="10">5.6.2.3</ecNumber>
    </recommendedName>
</protein>
<evidence type="ECO:0000256" key="4">
    <source>
        <dbReference type="ARBA" id="ARBA00022741"/>
    </source>
</evidence>
<dbReference type="Pfam" id="PF03796">
    <property type="entry name" value="DnaB_C"/>
    <property type="match status" value="1"/>
</dbReference>
<dbReference type="InterPro" id="IPR027417">
    <property type="entry name" value="P-loop_NTPase"/>
</dbReference>
<comment type="catalytic activity">
    <reaction evidence="11">
        <text>ATP + H2O = ADP + phosphate + H(+)</text>
        <dbReference type="Rhea" id="RHEA:13065"/>
        <dbReference type="ChEBI" id="CHEBI:15377"/>
        <dbReference type="ChEBI" id="CHEBI:15378"/>
        <dbReference type="ChEBI" id="CHEBI:30616"/>
        <dbReference type="ChEBI" id="CHEBI:43474"/>
        <dbReference type="ChEBI" id="CHEBI:456216"/>
        <dbReference type="EC" id="5.6.2.3"/>
    </reaction>
</comment>
<dbReference type="AlphaFoldDB" id="A0A7D5W8R4"/>
<dbReference type="RefSeq" id="WP_141060637.1">
    <property type="nucleotide sequence ID" value="NZ_CP189777.1"/>
</dbReference>